<dbReference type="PANTHER" id="PTHR30319:SF1">
    <property type="entry name" value="TRANSCRIPTIONAL REPRESSOR PAAX"/>
    <property type="match status" value="1"/>
</dbReference>
<keyword evidence="6" id="KW-0051">Antiviral defense</keyword>
<dbReference type="PANTHER" id="PTHR30319">
    <property type="entry name" value="PHENYLACETIC ACID REGULATOR-RELATED TRANSCRIPTIONAL REPRESSOR"/>
    <property type="match status" value="1"/>
</dbReference>
<keyword evidence="7" id="KW-1133">Transmembrane helix</keyword>
<keyword evidence="2" id="KW-0479">Metal-binding</keyword>
<dbReference type="GO" id="GO:0043571">
    <property type="term" value="P:maintenance of CRISPR repeat elements"/>
    <property type="evidence" value="ECO:0007669"/>
    <property type="project" value="InterPro"/>
</dbReference>
<accession>A0A1G2RHD3</accession>
<evidence type="ECO:0000256" key="5">
    <source>
        <dbReference type="ARBA" id="ARBA00022842"/>
    </source>
</evidence>
<dbReference type="Gene3D" id="3.30.70.2650">
    <property type="match status" value="1"/>
</dbReference>
<dbReference type="AlphaFoldDB" id="A0A1G2RHD3"/>
<keyword evidence="4" id="KW-0378">Hydrolase</keyword>
<name>A0A1G2RHD3_9BACT</name>
<evidence type="ECO:0000256" key="1">
    <source>
        <dbReference type="ARBA" id="ARBA00022722"/>
    </source>
</evidence>
<evidence type="ECO:0000313" key="10">
    <source>
        <dbReference type="Proteomes" id="UP000177287"/>
    </source>
</evidence>
<dbReference type="GO" id="GO:0004521">
    <property type="term" value="F:RNA endonuclease activity"/>
    <property type="evidence" value="ECO:0007669"/>
    <property type="project" value="InterPro"/>
</dbReference>
<feature type="domain" description="Transcriptional repressor PaaX-like central Cas2-like" evidence="8">
    <location>
        <begin position="110"/>
        <end position="186"/>
    </location>
</feature>
<reference evidence="9 10" key="1">
    <citation type="journal article" date="2016" name="Nat. Commun.">
        <title>Thousands of microbial genomes shed light on interconnected biogeochemical processes in an aquifer system.</title>
        <authorList>
            <person name="Anantharaman K."/>
            <person name="Brown C.T."/>
            <person name="Hug L.A."/>
            <person name="Sharon I."/>
            <person name="Castelle C.J."/>
            <person name="Probst A.J."/>
            <person name="Thomas B.C."/>
            <person name="Singh A."/>
            <person name="Wilkins M.J."/>
            <person name="Karaoz U."/>
            <person name="Brodie E.L."/>
            <person name="Williams K.H."/>
            <person name="Hubbard S.S."/>
            <person name="Banfield J.F."/>
        </authorList>
    </citation>
    <scope>NUCLEOTIDE SEQUENCE [LARGE SCALE GENOMIC DNA]</scope>
</reference>
<dbReference type="EMBL" id="MHUF01000022">
    <property type="protein sequence ID" value="OHA72264.1"/>
    <property type="molecule type" value="Genomic_DNA"/>
</dbReference>
<dbReference type="SUPFAM" id="SSF143430">
    <property type="entry name" value="TTP0101/SSO1404-like"/>
    <property type="match status" value="1"/>
</dbReference>
<sequence length="199" mass="23477">MKGGIEEEVRLVNRKRKIQRAILTTLVVGGVLTIGAIAPNCLQLLGLLGGKESRKKFFRNSLYRSRDSLLDKGYLEFVKTRDGKKMRITEKGRQYLGELDGKSYKVRKPKRWDGKFRMVIFDIKETRRHQRDHLRKTLDQIGFFQLQRSVWIYPYDCEELITLLKADYKIGKDILYVITERIEFDQPLRDHFNLPPTKT</sequence>
<keyword evidence="5" id="KW-0460">Magnesium</keyword>
<keyword evidence="7" id="KW-0472">Membrane</keyword>
<evidence type="ECO:0000256" key="3">
    <source>
        <dbReference type="ARBA" id="ARBA00022759"/>
    </source>
</evidence>
<dbReference type="Proteomes" id="UP000177287">
    <property type="component" value="Unassembled WGS sequence"/>
</dbReference>
<keyword evidence="3 9" id="KW-0255">Endonuclease</keyword>
<evidence type="ECO:0000256" key="6">
    <source>
        <dbReference type="ARBA" id="ARBA00023118"/>
    </source>
</evidence>
<feature type="transmembrane region" description="Helical" evidence="7">
    <location>
        <begin position="21"/>
        <end position="38"/>
    </location>
</feature>
<keyword evidence="1" id="KW-0540">Nuclease</keyword>
<dbReference type="InterPro" id="IPR048846">
    <property type="entry name" value="PaaX-like_central"/>
</dbReference>
<protein>
    <submittedName>
        <fullName evidence="9">CRISPR-associated endonuclease Cas2</fullName>
    </submittedName>
</protein>
<evidence type="ECO:0000256" key="7">
    <source>
        <dbReference type="SAM" id="Phobius"/>
    </source>
</evidence>
<dbReference type="GO" id="GO:0006351">
    <property type="term" value="P:DNA-templated transcription"/>
    <property type="evidence" value="ECO:0007669"/>
    <property type="project" value="TreeGrafter"/>
</dbReference>
<comment type="caution">
    <text evidence="9">The sequence shown here is derived from an EMBL/GenBank/DDBJ whole genome shotgun (WGS) entry which is preliminary data.</text>
</comment>
<dbReference type="InterPro" id="IPR021127">
    <property type="entry name" value="CRISPR_associated_Cas2"/>
</dbReference>
<proteinExistence type="predicted"/>
<keyword evidence="7" id="KW-0812">Transmembrane</keyword>
<organism evidence="9 10">
    <name type="scientific">Candidatus Wildermuthbacteria bacterium RIFCSPLOWO2_01_FULL_47_18</name>
    <dbReference type="NCBI Taxonomy" id="1802460"/>
    <lineage>
        <taxon>Bacteria</taxon>
        <taxon>Candidatus Wildermuthiibacteriota</taxon>
    </lineage>
</organism>
<dbReference type="NCBIfam" id="TIGR01573">
    <property type="entry name" value="cas2"/>
    <property type="match status" value="1"/>
</dbReference>
<evidence type="ECO:0000256" key="2">
    <source>
        <dbReference type="ARBA" id="ARBA00022723"/>
    </source>
</evidence>
<evidence type="ECO:0000313" key="9">
    <source>
        <dbReference type="EMBL" id="OHA72264.1"/>
    </source>
</evidence>
<evidence type="ECO:0000259" key="8">
    <source>
        <dbReference type="Pfam" id="PF20803"/>
    </source>
</evidence>
<dbReference type="Pfam" id="PF20803">
    <property type="entry name" value="PaaX_M"/>
    <property type="match status" value="1"/>
</dbReference>
<gene>
    <name evidence="9" type="ORF">A3A27_00450</name>
</gene>
<evidence type="ECO:0000256" key="4">
    <source>
        <dbReference type="ARBA" id="ARBA00022801"/>
    </source>
</evidence>